<proteinExistence type="predicted"/>
<dbReference type="AlphaFoldDB" id="A0A4V6I163"/>
<evidence type="ECO:0000313" key="2">
    <source>
        <dbReference type="Proteomes" id="UP000029921"/>
    </source>
</evidence>
<evidence type="ECO:0000313" key="1">
    <source>
        <dbReference type="EMBL" id="TLD91062.1"/>
    </source>
</evidence>
<dbReference type="InterPro" id="IPR017034">
    <property type="entry name" value="Abi_system_AbiD/AbiF"/>
</dbReference>
<evidence type="ECO:0008006" key="3">
    <source>
        <dbReference type="Google" id="ProtNLM"/>
    </source>
</evidence>
<reference evidence="1 2" key="1">
    <citation type="journal article" date="2014" name="Genome Announc.">
        <title>Draft genome sequences of eight enterohepatic helicobacter species isolated from both laboratory and wild rodents.</title>
        <authorList>
            <person name="Sheh A."/>
            <person name="Shen Z."/>
            <person name="Fox J.G."/>
        </authorList>
    </citation>
    <scope>NUCLEOTIDE SEQUENCE [LARGE SCALE GENOMIC DNA]</scope>
    <source>
        <strain evidence="1 2">MIT 96-1001</strain>
    </source>
</reference>
<comment type="caution">
    <text evidence="1">The sequence shown here is derived from an EMBL/GenBank/DDBJ whole genome shotgun (WGS) entry which is preliminary data.</text>
</comment>
<gene>
    <name evidence="1" type="ORF">LS74_010480</name>
</gene>
<protein>
    <recommendedName>
        <fullName evidence="3">Abi family protein</fullName>
    </recommendedName>
</protein>
<dbReference type="PIRSF" id="PIRSF034934">
    <property type="entry name" value="AbiF_AbiD"/>
    <property type="match status" value="1"/>
</dbReference>
<accession>A0A4V6I163</accession>
<name>A0A4V6I163_9HELI</name>
<keyword evidence="2" id="KW-1185">Reference proteome</keyword>
<sequence length="310" mass="36402">MLTGECFMSYTKGFKDYPELILLLKDRGLVVNDEKLAINFLKSVHYYRLSAYFIPFYTYSNLPCFTPHTSFEDVVLLYSFDQELRDLVFKHIEQVEILLRAQITHIHARKYGAFGYAKQENALRRHIDRGKLFNEFMAQLQQEQKRSGEEFVAHIQDKYGTDVLPIWAAVEILSFGSLVKFFKLLLQNEQLDVMSYFGVDSLRLNVFINWLETLVYVRNLCAHHSRLWNKQFVRKFKHDTRQNFATNGIKTDKVFFVLSVIAKLTRKHNIVDEIQVLLARYPNVAIEKMGFPVDWKSILSRNSLGLNNSH</sequence>
<dbReference type="InterPro" id="IPR011664">
    <property type="entry name" value="Abi_system_AbiD/AbiF-like"/>
</dbReference>
<dbReference type="Pfam" id="PF07751">
    <property type="entry name" value="Abi_2"/>
    <property type="match status" value="1"/>
</dbReference>
<dbReference type="Proteomes" id="UP000029921">
    <property type="component" value="Unassembled WGS sequence"/>
</dbReference>
<organism evidence="1 2">
    <name type="scientific">Helicobacter magdeburgensis</name>
    <dbReference type="NCBI Taxonomy" id="471858"/>
    <lineage>
        <taxon>Bacteria</taxon>
        <taxon>Pseudomonadati</taxon>
        <taxon>Campylobacterota</taxon>
        <taxon>Epsilonproteobacteria</taxon>
        <taxon>Campylobacterales</taxon>
        <taxon>Helicobacteraceae</taxon>
        <taxon>Helicobacter</taxon>
    </lineage>
</organism>
<dbReference type="EMBL" id="JRPE02000028">
    <property type="protein sequence ID" value="TLD91062.1"/>
    <property type="molecule type" value="Genomic_DNA"/>
</dbReference>